<organism evidence="3 4">
    <name type="scientific">Apiosordaria backusii</name>
    <dbReference type="NCBI Taxonomy" id="314023"/>
    <lineage>
        <taxon>Eukaryota</taxon>
        <taxon>Fungi</taxon>
        <taxon>Dikarya</taxon>
        <taxon>Ascomycota</taxon>
        <taxon>Pezizomycotina</taxon>
        <taxon>Sordariomycetes</taxon>
        <taxon>Sordariomycetidae</taxon>
        <taxon>Sordariales</taxon>
        <taxon>Lasiosphaeriaceae</taxon>
        <taxon>Apiosordaria</taxon>
    </lineage>
</organism>
<dbReference type="InterPro" id="IPR036412">
    <property type="entry name" value="HAD-like_sf"/>
</dbReference>
<keyword evidence="4" id="KW-1185">Reference proteome</keyword>
<dbReference type="GO" id="GO:0019120">
    <property type="term" value="F:hydrolase activity, acting on acid halide bonds, in C-halide compounds"/>
    <property type="evidence" value="ECO:0007669"/>
    <property type="project" value="InterPro"/>
</dbReference>
<dbReference type="PRINTS" id="PR00413">
    <property type="entry name" value="HADHALOGNASE"/>
</dbReference>
<reference evidence="3" key="1">
    <citation type="submission" date="2023-06" db="EMBL/GenBank/DDBJ databases">
        <title>Genome-scale phylogeny and comparative genomics of the fungal order Sordariales.</title>
        <authorList>
            <consortium name="Lawrence Berkeley National Laboratory"/>
            <person name="Hensen N."/>
            <person name="Bonometti L."/>
            <person name="Westerberg I."/>
            <person name="Brannstrom I.O."/>
            <person name="Guillou S."/>
            <person name="Cros-Aarteil S."/>
            <person name="Calhoun S."/>
            <person name="Haridas S."/>
            <person name="Kuo A."/>
            <person name="Mondo S."/>
            <person name="Pangilinan J."/>
            <person name="Riley R."/>
            <person name="Labutti K."/>
            <person name="Andreopoulos B."/>
            <person name="Lipzen A."/>
            <person name="Chen C."/>
            <person name="Yanf M."/>
            <person name="Daum C."/>
            <person name="Ng V."/>
            <person name="Clum A."/>
            <person name="Steindorff A."/>
            <person name="Ohm R."/>
            <person name="Martin F."/>
            <person name="Silar P."/>
            <person name="Natvig D."/>
            <person name="Lalanne C."/>
            <person name="Gautier V."/>
            <person name="Ament-Velasquez S.L."/>
            <person name="Kruys A."/>
            <person name="Hutchinson M.I."/>
            <person name="Powell A.J."/>
            <person name="Barry K."/>
            <person name="Miller A.N."/>
            <person name="Grigoriev I.V."/>
            <person name="Debuchy R."/>
            <person name="Gladieux P."/>
            <person name="Thoren M.H."/>
            <person name="Johannesson H."/>
        </authorList>
    </citation>
    <scope>NUCLEOTIDE SEQUENCE</scope>
    <source>
        <strain evidence="3">CBS 540.89</strain>
    </source>
</reference>
<dbReference type="EMBL" id="JAUKTV010000012">
    <property type="protein sequence ID" value="KAK0721437.1"/>
    <property type="molecule type" value="Genomic_DNA"/>
</dbReference>
<dbReference type="InterPro" id="IPR023214">
    <property type="entry name" value="HAD_sf"/>
</dbReference>
<keyword evidence="2" id="KW-0378">Hydrolase</keyword>
<dbReference type="PANTHER" id="PTHR43316">
    <property type="entry name" value="HYDROLASE, HALOACID DELAHOGENASE-RELATED"/>
    <property type="match status" value="1"/>
</dbReference>
<dbReference type="NCBIfam" id="TIGR01493">
    <property type="entry name" value="HAD-SF-IA-v2"/>
    <property type="match status" value="1"/>
</dbReference>
<comment type="similarity">
    <text evidence="1">Belongs to the HAD-like hydrolase superfamily. S-2-haloalkanoic acid dehalogenase family.</text>
</comment>
<dbReference type="PANTHER" id="PTHR43316:SF3">
    <property type="entry name" value="HALOACID DEHALOGENASE, TYPE II (AFU_ORTHOLOGUE AFUA_2G07750)-RELATED"/>
    <property type="match status" value="1"/>
</dbReference>
<name>A0AA40AT38_9PEZI</name>
<proteinExistence type="inferred from homology"/>
<accession>A0AA40AT38</accession>
<dbReference type="SFLD" id="SFLDG01129">
    <property type="entry name" value="C1.5:_HAD__Beta-PGM__Phosphata"/>
    <property type="match status" value="1"/>
</dbReference>
<gene>
    <name evidence="3" type="ORF">B0T21DRAFT_395605</name>
</gene>
<dbReference type="InterPro" id="IPR023198">
    <property type="entry name" value="PGP-like_dom2"/>
</dbReference>
<dbReference type="AlphaFoldDB" id="A0AA40AT38"/>
<dbReference type="InterPro" id="IPR006328">
    <property type="entry name" value="2-HAD"/>
</dbReference>
<evidence type="ECO:0000313" key="3">
    <source>
        <dbReference type="EMBL" id="KAK0721437.1"/>
    </source>
</evidence>
<dbReference type="Gene3D" id="1.10.150.240">
    <property type="entry name" value="Putative phosphatase, domain 2"/>
    <property type="match status" value="1"/>
</dbReference>
<dbReference type="NCBIfam" id="TIGR01428">
    <property type="entry name" value="HAD_type_II"/>
    <property type="match status" value="1"/>
</dbReference>
<dbReference type="GO" id="GO:0016791">
    <property type="term" value="F:phosphatase activity"/>
    <property type="evidence" value="ECO:0007669"/>
    <property type="project" value="UniProtKB-ARBA"/>
</dbReference>
<dbReference type="InterPro" id="IPR006439">
    <property type="entry name" value="HAD-SF_hydro_IA"/>
</dbReference>
<dbReference type="Pfam" id="PF00702">
    <property type="entry name" value="Hydrolase"/>
    <property type="match status" value="1"/>
</dbReference>
<dbReference type="Gene3D" id="3.40.50.1000">
    <property type="entry name" value="HAD superfamily/HAD-like"/>
    <property type="match status" value="1"/>
</dbReference>
<dbReference type="SFLD" id="SFLDS00003">
    <property type="entry name" value="Haloacid_Dehalogenase"/>
    <property type="match status" value="1"/>
</dbReference>
<protein>
    <submittedName>
        <fullName evidence="3">HAD-like domain-containing protein</fullName>
    </submittedName>
</protein>
<comment type="caution">
    <text evidence="3">The sequence shown here is derived from an EMBL/GenBank/DDBJ whole genome shotgun (WGS) entry which is preliminary data.</text>
</comment>
<evidence type="ECO:0000256" key="2">
    <source>
        <dbReference type="ARBA" id="ARBA00022801"/>
    </source>
</evidence>
<evidence type="ECO:0000256" key="1">
    <source>
        <dbReference type="ARBA" id="ARBA00008106"/>
    </source>
</evidence>
<dbReference type="SUPFAM" id="SSF56784">
    <property type="entry name" value="HAD-like"/>
    <property type="match status" value="1"/>
</dbReference>
<dbReference type="Proteomes" id="UP001172159">
    <property type="component" value="Unassembled WGS sequence"/>
</dbReference>
<dbReference type="InterPro" id="IPR051540">
    <property type="entry name" value="S-2-haloacid_dehalogenase"/>
</dbReference>
<evidence type="ECO:0000313" key="4">
    <source>
        <dbReference type="Proteomes" id="UP001172159"/>
    </source>
</evidence>
<sequence>MPQKTTIAFDLYGTILSTSSISASLSSVLSIPPQKAEELAALWRRYQLEYTWRSNSMGIYTNFHTITLSSLKHAIPTITPAQTTTILSAYRNNLSAFPEIPSALTLLAAYADSVEAYVFSNGTEEMIEASVNGSPDMWPLSVMFRGLVSVDKVGKYKPDPGVYEYLVQQTQGGDGGGEKEKVWLVSGNPFDIVGAKAAGLKACWVDREGTGEWVDQLGSGLGVGGGGRPDLIVRGVDEAVEGIIEWCGGGRDA</sequence>